<dbReference type="AlphaFoldDB" id="A0AAW1LA71"/>
<accession>A0AAW1LA71</accession>
<evidence type="ECO:0000256" key="1">
    <source>
        <dbReference type="SAM" id="SignalP"/>
    </source>
</evidence>
<keyword evidence="1" id="KW-0732">Signal</keyword>
<feature type="signal peptide" evidence="1">
    <location>
        <begin position="1"/>
        <end position="19"/>
    </location>
</feature>
<dbReference type="Proteomes" id="UP001458880">
    <property type="component" value="Unassembled WGS sequence"/>
</dbReference>
<feature type="chain" id="PRO_5043564875" evidence="1">
    <location>
        <begin position="20"/>
        <end position="89"/>
    </location>
</feature>
<sequence>MFTKIALVTLVIVAFSANAQNPIRCTSTLDETMVRGGELCFFPHKVQFTETVRGKNLKFSFPIEEFSDVFQYKADEKSKYFYEDYFEVK</sequence>
<dbReference type="EMBL" id="JASPKY010000148">
    <property type="protein sequence ID" value="KAK9730364.1"/>
    <property type="molecule type" value="Genomic_DNA"/>
</dbReference>
<keyword evidence="3" id="KW-1185">Reference proteome</keyword>
<evidence type="ECO:0000313" key="2">
    <source>
        <dbReference type="EMBL" id="KAK9730364.1"/>
    </source>
</evidence>
<comment type="caution">
    <text evidence="2">The sequence shown here is derived from an EMBL/GenBank/DDBJ whole genome shotgun (WGS) entry which is preliminary data.</text>
</comment>
<reference evidence="2 3" key="1">
    <citation type="journal article" date="2024" name="BMC Genomics">
        <title>De novo assembly and annotation of Popillia japonica's genome with initial clues to its potential as an invasive pest.</title>
        <authorList>
            <person name="Cucini C."/>
            <person name="Boschi S."/>
            <person name="Funari R."/>
            <person name="Cardaioli E."/>
            <person name="Iannotti N."/>
            <person name="Marturano G."/>
            <person name="Paoli F."/>
            <person name="Bruttini M."/>
            <person name="Carapelli A."/>
            <person name="Frati F."/>
            <person name="Nardi F."/>
        </authorList>
    </citation>
    <scope>NUCLEOTIDE SEQUENCE [LARGE SCALE GENOMIC DNA]</scope>
    <source>
        <strain evidence="2">DMR45628</strain>
    </source>
</reference>
<evidence type="ECO:0000313" key="3">
    <source>
        <dbReference type="Proteomes" id="UP001458880"/>
    </source>
</evidence>
<proteinExistence type="predicted"/>
<organism evidence="2 3">
    <name type="scientific">Popillia japonica</name>
    <name type="common">Japanese beetle</name>
    <dbReference type="NCBI Taxonomy" id="7064"/>
    <lineage>
        <taxon>Eukaryota</taxon>
        <taxon>Metazoa</taxon>
        <taxon>Ecdysozoa</taxon>
        <taxon>Arthropoda</taxon>
        <taxon>Hexapoda</taxon>
        <taxon>Insecta</taxon>
        <taxon>Pterygota</taxon>
        <taxon>Neoptera</taxon>
        <taxon>Endopterygota</taxon>
        <taxon>Coleoptera</taxon>
        <taxon>Polyphaga</taxon>
        <taxon>Scarabaeiformia</taxon>
        <taxon>Scarabaeidae</taxon>
        <taxon>Rutelinae</taxon>
        <taxon>Popillia</taxon>
    </lineage>
</organism>
<protein>
    <submittedName>
        <fullName evidence="2">Uncharacterized protein</fullName>
    </submittedName>
</protein>
<name>A0AAW1LA71_POPJA</name>
<gene>
    <name evidence="2" type="ORF">QE152_g15305</name>
</gene>